<feature type="region of interest" description="Disordered" evidence="1">
    <location>
        <begin position="164"/>
        <end position="421"/>
    </location>
</feature>
<protein>
    <recommendedName>
        <fullName evidence="5">Glutaredoxin domain-containing protein</fullName>
    </recommendedName>
</protein>
<dbReference type="EMBL" id="ML975162">
    <property type="protein sequence ID" value="KAF1811326.1"/>
    <property type="molecule type" value="Genomic_DNA"/>
</dbReference>
<feature type="compositionally biased region" description="Low complexity" evidence="1">
    <location>
        <begin position="402"/>
        <end position="413"/>
    </location>
</feature>
<dbReference type="OrthoDB" id="9932926at2759"/>
<feature type="compositionally biased region" description="Polar residues" evidence="1">
    <location>
        <begin position="233"/>
        <end position="254"/>
    </location>
</feature>
<evidence type="ECO:0000313" key="4">
    <source>
        <dbReference type="RefSeq" id="XP_033532957.1"/>
    </source>
</evidence>
<gene>
    <name evidence="2 4" type="ORF">P152DRAFT_483208</name>
</gene>
<evidence type="ECO:0000313" key="2">
    <source>
        <dbReference type="EMBL" id="KAF1811326.1"/>
    </source>
</evidence>
<feature type="compositionally biased region" description="Basic and acidic residues" evidence="1">
    <location>
        <begin position="310"/>
        <end position="333"/>
    </location>
</feature>
<feature type="compositionally biased region" description="Basic and acidic residues" evidence="1">
    <location>
        <begin position="272"/>
        <end position="293"/>
    </location>
</feature>
<reference evidence="4" key="3">
    <citation type="submission" date="2025-04" db="UniProtKB">
        <authorList>
            <consortium name="RefSeq"/>
        </authorList>
    </citation>
    <scope>IDENTIFICATION</scope>
    <source>
        <strain evidence="4">CBS 781.70</strain>
    </source>
</reference>
<evidence type="ECO:0000313" key="3">
    <source>
        <dbReference type="Proteomes" id="UP000504638"/>
    </source>
</evidence>
<organism evidence="2">
    <name type="scientific">Eremomyces bilateralis CBS 781.70</name>
    <dbReference type="NCBI Taxonomy" id="1392243"/>
    <lineage>
        <taxon>Eukaryota</taxon>
        <taxon>Fungi</taxon>
        <taxon>Dikarya</taxon>
        <taxon>Ascomycota</taxon>
        <taxon>Pezizomycotina</taxon>
        <taxon>Dothideomycetes</taxon>
        <taxon>Dothideomycetes incertae sedis</taxon>
        <taxon>Eremomycetales</taxon>
        <taxon>Eremomycetaceae</taxon>
        <taxon>Eremomyces</taxon>
    </lineage>
</organism>
<evidence type="ECO:0008006" key="5">
    <source>
        <dbReference type="Google" id="ProtNLM"/>
    </source>
</evidence>
<dbReference type="InterPro" id="IPR036249">
    <property type="entry name" value="Thioredoxin-like_sf"/>
</dbReference>
<feature type="compositionally biased region" description="Acidic residues" evidence="1">
    <location>
        <begin position="294"/>
        <end position="309"/>
    </location>
</feature>
<accession>A0A6G1G073</accession>
<reference evidence="2 4" key="1">
    <citation type="submission" date="2020-01" db="EMBL/GenBank/DDBJ databases">
        <authorList>
            <consortium name="DOE Joint Genome Institute"/>
            <person name="Haridas S."/>
            <person name="Albert R."/>
            <person name="Binder M."/>
            <person name="Bloem J."/>
            <person name="Labutti K."/>
            <person name="Salamov A."/>
            <person name="Andreopoulos B."/>
            <person name="Baker S.E."/>
            <person name="Barry K."/>
            <person name="Bills G."/>
            <person name="Bluhm B.H."/>
            <person name="Cannon C."/>
            <person name="Castanera R."/>
            <person name="Culley D.E."/>
            <person name="Daum C."/>
            <person name="Ezra D."/>
            <person name="Gonzalez J.B."/>
            <person name="Henrissat B."/>
            <person name="Kuo A."/>
            <person name="Liang C."/>
            <person name="Lipzen A."/>
            <person name="Lutzoni F."/>
            <person name="Magnuson J."/>
            <person name="Mondo S."/>
            <person name="Nolan M."/>
            <person name="Ohm R."/>
            <person name="Pangilinan J."/>
            <person name="Park H.-J."/>
            <person name="Ramirez L."/>
            <person name="Alfaro M."/>
            <person name="Sun H."/>
            <person name="Tritt A."/>
            <person name="Yoshinaga Y."/>
            <person name="Zwiers L.-H."/>
            <person name="Turgeon B.G."/>
            <person name="Goodwin S.B."/>
            <person name="Spatafora J.W."/>
            <person name="Crous P.W."/>
            <person name="Grigoriev I.V."/>
        </authorList>
    </citation>
    <scope>NUCLEOTIDE SEQUENCE</scope>
    <source>
        <strain evidence="2 4">CBS 781.70</strain>
    </source>
</reference>
<dbReference type="Proteomes" id="UP000504638">
    <property type="component" value="Unplaced"/>
</dbReference>
<feature type="compositionally biased region" description="Basic and acidic residues" evidence="1">
    <location>
        <begin position="178"/>
        <end position="187"/>
    </location>
</feature>
<feature type="compositionally biased region" description="Basic and acidic residues" evidence="1">
    <location>
        <begin position="376"/>
        <end position="401"/>
    </location>
</feature>
<feature type="compositionally biased region" description="Polar residues" evidence="1">
    <location>
        <begin position="202"/>
        <end position="211"/>
    </location>
</feature>
<sequence>MGDLLPWESSPHLYLFSSLTAGSSHILTATSRVETILKANRIPYTYVDTATNDSARKLYGRRGKNKKFPLLVKEGFVLGDLEEVEEWNEFGELKEMVGELPAKSALPGEDVDDAGSVTAGGAAAGAETKAPSQVKEEKITKPESNVPSAMKESVFAAAALAAAKTAPAQSPMTATAPETKKATEKALDSGALPLTAEKEPTQPDTSASSSKPEPMTGPPITPASPRPIDTRAPDQSTSNLGSTVVSPTGSQTTLPYRPPTHRGSEVSVASEEEVRAVEEKTVILEEGGEREKEESEESEEESEEEEEEKEEKGERVKDKKDAEIEEKRAKVKDEEEDDEDEDDEEEDEDSEEEDEGEDEDSEEENRAQAQQQGLEAKGEEVKKEDKADKDEKKETKPEKGLETAAETKPAEAAKSVKSSGD</sequence>
<name>A0A6G1G073_9PEZI</name>
<reference evidence="4" key="2">
    <citation type="submission" date="2020-04" db="EMBL/GenBank/DDBJ databases">
        <authorList>
            <consortium name="NCBI Genome Project"/>
        </authorList>
    </citation>
    <scope>NUCLEOTIDE SEQUENCE</scope>
    <source>
        <strain evidence="4">CBS 781.70</strain>
    </source>
</reference>
<keyword evidence="3" id="KW-1185">Reference proteome</keyword>
<dbReference type="PROSITE" id="PS51354">
    <property type="entry name" value="GLUTAREDOXIN_2"/>
    <property type="match status" value="1"/>
</dbReference>
<dbReference type="GeneID" id="54422501"/>
<feature type="compositionally biased region" description="Acidic residues" evidence="1">
    <location>
        <begin position="334"/>
        <end position="363"/>
    </location>
</feature>
<evidence type="ECO:0000256" key="1">
    <source>
        <dbReference type="SAM" id="MobiDB-lite"/>
    </source>
</evidence>
<dbReference type="AlphaFoldDB" id="A0A6G1G073"/>
<dbReference type="SUPFAM" id="SSF52833">
    <property type="entry name" value="Thioredoxin-like"/>
    <property type="match status" value="1"/>
</dbReference>
<feature type="region of interest" description="Disordered" evidence="1">
    <location>
        <begin position="104"/>
        <end position="147"/>
    </location>
</feature>
<feature type="compositionally biased region" description="Pro residues" evidence="1">
    <location>
        <begin position="215"/>
        <end position="225"/>
    </location>
</feature>
<proteinExistence type="predicted"/>
<dbReference type="Gene3D" id="3.40.30.10">
    <property type="entry name" value="Glutaredoxin"/>
    <property type="match status" value="1"/>
</dbReference>
<feature type="compositionally biased region" description="Low complexity" evidence="1">
    <location>
        <begin position="164"/>
        <end position="177"/>
    </location>
</feature>
<dbReference type="RefSeq" id="XP_033532957.1">
    <property type="nucleotide sequence ID" value="XM_033681931.1"/>
</dbReference>